<sequence>MLNVFRKSLTRFRHLREQLQFTLVQDIRHAQHMQPHDARHVVADVTNMMRDAHEQPGDLNGRIHQIRKMMRGGFDYVARELYHQRQEVQILTDRQAVQNRKLDRMDRKLDQILTLLQEQQTDD</sequence>
<evidence type="ECO:0000313" key="1">
    <source>
        <dbReference type="EMBL" id="CAE7267608.1"/>
    </source>
</evidence>
<organism evidence="1 2">
    <name type="scientific">Symbiodinium natans</name>
    <dbReference type="NCBI Taxonomy" id="878477"/>
    <lineage>
        <taxon>Eukaryota</taxon>
        <taxon>Sar</taxon>
        <taxon>Alveolata</taxon>
        <taxon>Dinophyceae</taxon>
        <taxon>Suessiales</taxon>
        <taxon>Symbiodiniaceae</taxon>
        <taxon>Symbiodinium</taxon>
    </lineage>
</organism>
<proteinExistence type="predicted"/>
<dbReference type="AlphaFoldDB" id="A0A812MIV1"/>
<dbReference type="EMBL" id="CAJNDS010001613">
    <property type="protein sequence ID" value="CAE7267608.1"/>
    <property type="molecule type" value="Genomic_DNA"/>
</dbReference>
<keyword evidence="2" id="KW-1185">Reference proteome</keyword>
<comment type="caution">
    <text evidence="1">The sequence shown here is derived from an EMBL/GenBank/DDBJ whole genome shotgun (WGS) entry which is preliminary data.</text>
</comment>
<protein>
    <submittedName>
        <fullName evidence="1">Uncharacterized protein</fullName>
    </submittedName>
</protein>
<evidence type="ECO:0000313" key="2">
    <source>
        <dbReference type="Proteomes" id="UP000604046"/>
    </source>
</evidence>
<gene>
    <name evidence="1" type="ORF">SNAT2548_LOCUS14185</name>
</gene>
<dbReference type="Proteomes" id="UP000604046">
    <property type="component" value="Unassembled WGS sequence"/>
</dbReference>
<reference evidence="1" key="1">
    <citation type="submission" date="2021-02" db="EMBL/GenBank/DDBJ databases">
        <authorList>
            <person name="Dougan E. K."/>
            <person name="Rhodes N."/>
            <person name="Thang M."/>
            <person name="Chan C."/>
        </authorList>
    </citation>
    <scope>NUCLEOTIDE SEQUENCE</scope>
</reference>
<name>A0A812MIV1_9DINO</name>
<accession>A0A812MIV1</accession>